<accession>A0A7V2T2L2</accession>
<comment type="caution">
    <text evidence="1">The sequence shown here is derived from an EMBL/GenBank/DDBJ whole genome shotgun (WGS) entry which is preliminary data.</text>
</comment>
<dbReference type="EMBL" id="DRMS01000454">
    <property type="protein sequence ID" value="HFC93512.1"/>
    <property type="molecule type" value="Genomic_DNA"/>
</dbReference>
<gene>
    <name evidence="1" type="ORF">ENJ51_11945</name>
</gene>
<proteinExistence type="predicted"/>
<dbReference type="Proteomes" id="UP000885750">
    <property type="component" value="Unassembled WGS sequence"/>
</dbReference>
<sequence>MKISKSKEAAQTEDIYTAPDPRFITTLLLFSKGFPWDKLLQFFQDKNLLSCPAEDQIFLLRLLAVQEFLCLDDEALLKWAKQQFQLIGFLHMGYKASIPSPELLVQFRTILDEVGILTSFRKQCQKIIIMHDNKHQEKKDKQLVPEASNWGSQRIIGVKIEDCQSEKDAKWIACPVCKSQNVNKVLAPHWAGITEEDWCRCRFCGNKFKV</sequence>
<dbReference type="AlphaFoldDB" id="A0A7V2T2L2"/>
<protein>
    <submittedName>
        <fullName evidence="1">Uncharacterized protein</fullName>
    </submittedName>
</protein>
<name>A0A7V2T2L2_LEUMU</name>
<reference evidence="1" key="1">
    <citation type="journal article" date="2020" name="mSystems">
        <title>Genome- and Community-Level Interaction Insights into Carbon Utilization and Element Cycling Functions of Hydrothermarchaeota in Hydrothermal Sediment.</title>
        <authorList>
            <person name="Zhou Z."/>
            <person name="Liu Y."/>
            <person name="Xu W."/>
            <person name="Pan J."/>
            <person name="Luo Z.H."/>
            <person name="Li M."/>
        </authorList>
    </citation>
    <scope>NUCLEOTIDE SEQUENCE [LARGE SCALE GENOMIC DNA]</scope>
    <source>
        <strain evidence="1">HyVt-493</strain>
    </source>
</reference>
<organism evidence="1">
    <name type="scientific">Leucothrix mucor</name>
    <dbReference type="NCBI Taxonomy" id="45248"/>
    <lineage>
        <taxon>Bacteria</taxon>
        <taxon>Pseudomonadati</taxon>
        <taxon>Pseudomonadota</taxon>
        <taxon>Gammaproteobacteria</taxon>
        <taxon>Thiotrichales</taxon>
        <taxon>Thiotrichaceae</taxon>
        <taxon>Leucothrix</taxon>
    </lineage>
</organism>
<evidence type="ECO:0000313" key="1">
    <source>
        <dbReference type="EMBL" id="HFC93512.1"/>
    </source>
</evidence>